<dbReference type="Gene3D" id="3.40.50.2000">
    <property type="entry name" value="Glycogen Phosphorylase B"/>
    <property type="match status" value="2"/>
</dbReference>
<dbReference type="PANTHER" id="PTHR12526:SF630">
    <property type="entry name" value="GLYCOSYLTRANSFERASE"/>
    <property type="match status" value="1"/>
</dbReference>
<dbReference type="InterPro" id="IPR001296">
    <property type="entry name" value="Glyco_trans_1"/>
</dbReference>
<protein>
    <submittedName>
        <fullName evidence="2">Glycosyltransferase</fullName>
        <ecNumber evidence="2">2.4.-.-</ecNumber>
    </submittedName>
</protein>
<dbReference type="EC" id="2.4.-.-" evidence="2"/>
<evidence type="ECO:0000313" key="3">
    <source>
        <dbReference type="Proteomes" id="UP001597318"/>
    </source>
</evidence>
<dbReference type="GO" id="GO:0016757">
    <property type="term" value="F:glycosyltransferase activity"/>
    <property type="evidence" value="ECO:0007669"/>
    <property type="project" value="UniProtKB-KW"/>
</dbReference>
<evidence type="ECO:0000259" key="1">
    <source>
        <dbReference type="Pfam" id="PF00534"/>
    </source>
</evidence>
<dbReference type="CDD" id="cd03811">
    <property type="entry name" value="GT4_GT28_WabH-like"/>
    <property type="match status" value="1"/>
</dbReference>
<dbReference type="SUPFAM" id="SSF53756">
    <property type="entry name" value="UDP-Glycosyltransferase/glycogen phosphorylase"/>
    <property type="match status" value="1"/>
</dbReference>
<proteinExistence type="predicted"/>
<accession>A0ABW5BV23</accession>
<comment type="caution">
    <text evidence="2">The sequence shown here is derived from an EMBL/GenBank/DDBJ whole genome shotgun (WGS) entry which is preliminary data.</text>
</comment>
<dbReference type="Proteomes" id="UP001597318">
    <property type="component" value="Unassembled WGS sequence"/>
</dbReference>
<keyword evidence="3" id="KW-1185">Reference proteome</keyword>
<evidence type="ECO:0000313" key="2">
    <source>
        <dbReference type="EMBL" id="MFD2214018.1"/>
    </source>
</evidence>
<gene>
    <name evidence="2" type="ORF">ACFSKK_10035</name>
</gene>
<organism evidence="2 3">
    <name type="scientific">Metabacillus endolithicus</name>
    <dbReference type="NCBI Taxonomy" id="1535204"/>
    <lineage>
        <taxon>Bacteria</taxon>
        <taxon>Bacillati</taxon>
        <taxon>Bacillota</taxon>
        <taxon>Bacilli</taxon>
        <taxon>Bacillales</taxon>
        <taxon>Bacillaceae</taxon>
        <taxon>Metabacillus</taxon>
    </lineage>
</organism>
<sequence>MKKKILFMVINMNVGGTEKALLNMIAEFPKESYEITILMIEKYGGFLESIPNEIRVQYLFENQKIMDIIDNPPNKTALQLMKAGNFIRGFNILFTHFVSKVCRDRSIFFKYILKDFKGIEGKYDIAVAYAGPMEFISYFVANKIRANKRIQWVHFDVTKIGFNPKFAEKTYQKFDKVFVVSKEAKNKLINKIPSINKKTEVFYNIVSPKTVRLQSKNGSGFEENYNGLRILTVGRLANEKGQDIAIRVLARLIDNGYNVKWYCIGEGDARNDYEKLTEIYKLKDHFIFLGSKTNPYPYIAECDIYVQPSRYEGYCITLIEARCLSKPIVTTKVNGANEQIKSGETGFITEIDENSIYNSVEVLIKNQSLRNKFSQNLDNENLEQTKQMEKIFKLID</sequence>
<keyword evidence="2" id="KW-0328">Glycosyltransferase</keyword>
<dbReference type="PANTHER" id="PTHR12526">
    <property type="entry name" value="GLYCOSYLTRANSFERASE"/>
    <property type="match status" value="1"/>
</dbReference>
<reference evidence="3" key="1">
    <citation type="journal article" date="2019" name="Int. J. Syst. Evol. Microbiol.">
        <title>The Global Catalogue of Microorganisms (GCM) 10K type strain sequencing project: providing services to taxonomists for standard genome sequencing and annotation.</title>
        <authorList>
            <consortium name="The Broad Institute Genomics Platform"/>
            <consortium name="The Broad Institute Genome Sequencing Center for Infectious Disease"/>
            <person name="Wu L."/>
            <person name="Ma J."/>
        </authorList>
    </citation>
    <scope>NUCLEOTIDE SEQUENCE [LARGE SCALE GENOMIC DNA]</scope>
    <source>
        <strain evidence="3">CGMCC 1.15474</strain>
    </source>
</reference>
<dbReference type="Pfam" id="PF00534">
    <property type="entry name" value="Glycos_transf_1"/>
    <property type="match status" value="1"/>
</dbReference>
<dbReference type="RefSeq" id="WP_247344415.1">
    <property type="nucleotide sequence ID" value="NZ_CP095550.1"/>
</dbReference>
<feature type="domain" description="Glycosyl transferase family 1" evidence="1">
    <location>
        <begin position="228"/>
        <end position="376"/>
    </location>
</feature>
<keyword evidence="2" id="KW-0808">Transferase</keyword>
<name>A0ABW5BV23_9BACI</name>
<dbReference type="EMBL" id="JBHUIK010000002">
    <property type="protein sequence ID" value="MFD2214018.1"/>
    <property type="molecule type" value="Genomic_DNA"/>
</dbReference>